<keyword evidence="3 5" id="KW-1133">Transmembrane helix</keyword>
<dbReference type="Proteomes" id="UP000324324">
    <property type="component" value="Unassembled WGS sequence"/>
</dbReference>
<feature type="domain" description="Major facilitator superfamily (MFS) profile" evidence="6">
    <location>
        <begin position="34"/>
        <end position="424"/>
    </location>
</feature>
<dbReference type="GO" id="GO:0005886">
    <property type="term" value="C:plasma membrane"/>
    <property type="evidence" value="ECO:0007669"/>
    <property type="project" value="TreeGrafter"/>
</dbReference>
<feature type="transmembrane region" description="Helical" evidence="5">
    <location>
        <begin position="373"/>
        <end position="392"/>
    </location>
</feature>
<organism evidence="7 8">
    <name type="scientific">Cupriavidus cauae</name>
    <dbReference type="NCBI Taxonomy" id="2608999"/>
    <lineage>
        <taxon>Bacteria</taxon>
        <taxon>Pseudomonadati</taxon>
        <taxon>Pseudomonadota</taxon>
        <taxon>Betaproteobacteria</taxon>
        <taxon>Burkholderiales</taxon>
        <taxon>Burkholderiaceae</taxon>
        <taxon>Cupriavidus</taxon>
    </lineage>
</organism>
<dbReference type="InterPro" id="IPR011701">
    <property type="entry name" value="MFS"/>
</dbReference>
<evidence type="ECO:0000256" key="5">
    <source>
        <dbReference type="SAM" id="Phobius"/>
    </source>
</evidence>
<gene>
    <name evidence="7" type="ORF">F1599_14825</name>
</gene>
<keyword evidence="2 5" id="KW-0812">Transmembrane</keyword>
<dbReference type="SUPFAM" id="SSF103473">
    <property type="entry name" value="MFS general substrate transporter"/>
    <property type="match status" value="1"/>
</dbReference>
<proteinExistence type="predicted"/>
<keyword evidence="8" id="KW-1185">Reference proteome</keyword>
<comment type="caution">
    <text evidence="7">The sequence shown here is derived from an EMBL/GenBank/DDBJ whole genome shotgun (WGS) entry which is preliminary data.</text>
</comment>
<evidence type="ECO:0000256" key="2">
    <source>
        <dbReference type="ARBA" id="ARBA00022692"/>
    </source>
</evidence>
<feature type="transmembrane region" description="Helical" evidence="5">
    <location>
        <begin position="71"/>
        <end position="91"/>
    </location>
</feature>
<dbReference type="InterPro" id="IPR005829">
    <property type="entry name" value="Sugar_transporter_CS"/>
</dbReference>
<dbReference type="GO" id="GO:0046943">
    <property type="term" value="F:carboxylic acid transmembrane transporter activity"/>
    <property type="evidence" value="ECO:0007669"/>
    <property type="project" value="TreeGrafter"/>
</dbReference>
<evidence type="ECO:0000259" key="6">
    <source>
        <dbReference type="PROSITE" id="PS50850"/>
    </source>
</evidence>
<feature type="transmembrane region" description="Helical" evidence="5">
    <location>
        <begin position="312"/>
        <end position="329"/>
    </location>
</feature>
<evidence type="ECO:0000256" key="1">
    <source>
        <dbReference type="ARBA" id="ARBA00004141"/>
    </source>
</evidence>
<keyword evidence="4 5" id="KW-0472">Membrane</keyword>
<dbReference type="RefSeq" id="WP_149318291.1">
    <property type="nucleotide sequence ID" value="NZ_VWRN01000035.1"/>
</dbReference>
<feature type="transmembrane region" description="Helical" evidence="5">
    <location>
        <begin position="335"/>
        <end position="361"/>
    </location>
</feature>
<reference evidence="7 8" key="1">
    <citation type="submission" date="2019-09" db="EMBL/GenBank/DDBJ databases">
        <title>Isolation of a novel species in the genus Cupriavidus from patients with sepsis using whole genome sequencing.</title>
        <authorList>
            <person name="Kweon O.J."/>
            <person name="Lee M.-K."/>
        </authorList>
    </citation>
    <scope>NUCLEOTIDE SEQUENCE [LARGE SCALE GENOMIC DNA]</scope>
    <source>
        <strain evidence="7 8">MKL-01</strain>
    </source>
</reference>
<evidence type="ECO:0000313" key="8">
    <source>
        <dbReference type="Proteomes" id="UP000324324"/>
    </source>
</evidence>
<dbReference type="CDD" id="cd17371">
    <property type="entry name" value="MFS_MucK"/>
    <property type="match status" value="1"/>
</dbReference>
<dbReference type="InterPro" id="IPR020846">
    <property type="entry name" value="MFS_dom"/>
</dbReference>
<feature type="transmembrane region" description="Helical" evidence="5">
    <location>
        <begin position="158"/>
        <end position="183"/>
    </location>
</feature>
<feature type="transmembrane region" description="Helical" evidence="5">
    <location>
        <begin position="189"/>
        <end position="207"/>
    </location>
</feature>
<dbReference type="AlphaFoldDB" id="A0A5M8AM39"/>
<evidence type="ECO:0000256" key="3">
    <source>
        <dbReference type="ARBA" id="ARBA00022989"/>
    </source>
</evidence>
<dbReference type="FunFam" id="1.20.1250.20:FF:000253">
    <property type="entry name" value="Transporter, major facilitator family"/>
    <property type="match status" value="1"/>
</dbReference>
<dbReference type="Gene3D" id="1.20.1250.20">
    <property type="entry name" value="MFS general substrate transporter like domains"/>
    <property type="match status" value="2"/>
</dbReference>
<comment type="subcellular location">
    <subcellularLocation>
        <location evidence="1">Membrane</location>
        <topology evidence="1">Multi-pass membrane protein</topology>
    </subcellularLocation>
</comment>
<feature type="transmembrane region" description="Helical" evidence="5">
    <location>
        <begin position="282"/>
        <end position="303"/>
    </location>
</feature>
<evidence type="ECO:0000256" key="4">
    <source>
        <dbReference type="ARBA" id="ARBA00023136"/>
    </source>
</evidence>
<dbReference type="InterPro" id="IPR036259">
    <property type="entry name" value="MFS_trans_sf"/>
</dbReference>
<dbReference type="Pfam" id="PF07690">
    <property type="entry name" value="MFS_1"/>
    <property type="match status" value="1"/>
</dbReference>
<dbReference type="PROSITE" id="PS00217">
    <property type="entry name" value="SUGAR_TRANSPORT_2"/>
    <property type="match status" value="1"/>
</dbReference>
<dbReference type="PANTHER" id="PTHR23508">
    <property type="entry name" value="CARBOXYLIC ACID TRANSPORTER PROTEIN HOMOLOG"/>
    <property type="match status" value="1"/>
</dbReference>
<dbReference type="PROSITE" id="PS50850">
    <property type="entry name" value="MFS"/>
    <property type="match status" value="1"/>
</dbReference>
<protein>
    <submittedName>
        <fullName evidence="7">MFS transporter</fullName>
    </submittedName>
</protein>
<dbReference type="PANTHER" id="PTHR23508:SF10">
    <property type="entry name" value="CARBOXYLIC ACID TRANSPORTER PROTEIN HOMOLOG"/>
    <property type="match status" value="1"/>
</dbReference>
<feature type="transmembrane region" description="Helical" evidence="5">
    <location>
        <begin position="398"/>
        <end position="420"/>
    </location>
</feature>
<sequence>METQIGSIQGEQQSRPSTGLFAWYRDITPGERRTFWSCKVGYALDAMDTQFLSFVIPTLIATWGITRGDAGFIGTATLLTSAAGGWIAGILSDRIGRVRTLQLTIVWFAFFTFLCGLAQNYEQLLIARALMGFGFGGEWTAGAVLMGEAIRSQDRGKAVGMVQAGWALGWGMSALLYALVFSILPPETAWRALFLIGLLPAVFVIFLRRLVKEPEVYAEHKAREAASAEKTSFAAIFSPKLLTITLRAALLTTGAQGGYYAITTWLPTFLKTERGLTVLGTGGYLAMVIVGSYLGYITSAYLTDRIGRKRNFMLFALCSMAIALIYTQIPVNDTVMLILGFPLGFFASGIFAGMGAFLTELFPTSVRGSGQGFCYNVGRAIGALFPFLIGHVSQTMPLGQTIGVFAAGAYGVLIIAALTLPETRGKTLEA</sequence>
<feature type="transmembrane region" description="Helical" evidence="5">
    <location>
        <begin position="103"/>
        <end position="119"/>
    </location>
</feature>
<name>A0A5M8AM39_9BURK</name>
<accession>A0A5M8AM39</accession>
<evidence type="ECO:0000313" key="7">
    <source>
        <dbReference type="EMBL" id="KAA6123146.1"/>
    </source>
</evidence>
<dbReference type="FunFam" id="1.20.1250.20:FF:000346">
    <property type="entry name" value="Transporter, major facilitator family"/>
    <property type="match status" value="1"/>
</dbReference>
<feature type="transmembrane region" description="Helical" evidence="5">
    <location>
        <begin position="125"/>
        <end position="146"/>
    </location>
</feature>
<dbReference type="EMBL" id="VWRN01000035">
    <property type="protein sequence ID" value="KAA6123146.1"/>
    <property type="molecule type" value="Genomic_DNA"/>
</dbReference>